<organism evidence="10 11">
    <name type="scientific">Amycolatopsis antarctica</name>
    <dbReference type="NCBI Taxonomy" id="1854586"/>
    <lineage>
        <taxon>Bacteria</taxon>
        <taxon>Bacillati</taxon>
        <taxon>Actinomycetota</taxon>
        <taxon>Actinomycetes</taxon>
        <taxon>Pseudonocardiales</taxon>
        <taxon>Pseudonocardiaceae</taxon>
        <taxon>Amycolatopsis</taxon>
    </lineage>
</organism>
<dbReference type="PANTHER" id="PTHR30353">
    <property type="entry name" value="INNER MEMBRANE PROTEIN DEDA-RELATED"/>
    <property type="match status" value="1"/>
</dbReference>
<dbReference type="AlphaFoldDB" id="A0A263CVF3"/>
<feature type="transmembrane region" description="Helical" evidence="7">
    <location>
        <begin position="17"/>
        <end position="39"/>
    </location>
</feature>
<keyword evidence="3 7" id="KW-1003">Cell membrane</keyword>
<evidence type="ECO:0000259" key="9">
    <source>
        <dbReference type="Pfam" id="PF09335"/>
    </source>
</evidence>
<feature type="domain" description="VTT" evidence="9">
    <location>
        <begin position="40"/>
        <end position="162"/>
    </location>
</feature>
<dbReference type="InParanoid" id="A0A263CVF3"/>
<accession>A0A263CVF3</accession>
<keyword evidence="4 7" id="KW-0812">Transmembrane</keyword>
<proteinExistence type="inferred from homology"/>
<comment type="subcellular location">
    <subcellularLocation>
        <location evidence="1 7">Cell membrane</location>
        <topology evidence="1 7">Multi-pass membrane protein</topology>
    </subcellularLocation>
</comment>
<evidence type="ECO:0000313" key="11">
    <source>
        <dbReference type="Proteomes" id="UP000242444"/>
    </source>
</evidence>
<dbReference type="Proteomes" id="UP000242444">
    <property type="component" value="Unassembled WGS sequence"/>
</dbReference>
<name>A0A263CVF3_9PSEU</name>
<keyword evidence="5 7" id="KW-1133">Transmembrane helix</keyword>
<dbReference type="GO" id="GO:0005886">
    <property type="term" value="C:plasma membrane"/>
    <property type="evidence" value="ECO:0007669"/>
    <property type="project" value="UniProtKB-SubCell"/>
</dbReference>
<evidence type="ECO:0000256" key="2">
    <source>
        <dbReference type="ARBA" id="ARBA00010792"/>
    </source>
</evidence>
<evidence type="ECO:0000256" key="1">
    <source>
        <dbReference type="ARBA" id="ARBA00004651"/>
    </source>
</evidence>
<dbReference type="PANTHER" id="PTHR30353:SF15">
    <property type="entry name" value="INNER MEMBRANE PROTEIN YABI"/>
    <property type="match status" value="1"/>
</dbReference>
<keyword evidence="6 7" id="KW-0472">Membrane</keyword>
<feature type="transmembrane region" description="Helical" evidence="7">
    <location>
        <begin position="113"/>
        <end position="133"/>
    </location>
</feature>
<evidence type="ECO:0000256" key="8">
    <source>
        <dbReference type="SAM" id="MobiDB-lite"/>
    </source>
</evidence>
<comment type="caution">
    <text evidence="10">The sequence shown here is derived from an EMBL/GenBank/DDBJ whole genome shotgun (WGS) entry which is preliminary data.</text>
</comment>
<evidence type="ECO:0000256" key="4">
    <source>
        <dbReference type="ARBA" id="ARBA00022692"/>
    </source>
</evidence>
<dbReference type="EMBL" id="NKYE01000029">
    <property type="protein sequence ID" value="OZM69968.1"/>
    <property type="molecule type" value="Genomic_DNA"/>
</dbReference>
<dbReference type="InterPro" id="IPR032816">
    <property type="entry name" value="VTT_dom"/>
</dbReference>
<gene>
    <name evidence="10" type="ORF">CFN78_27895</name>
</gene>
<dbReference type="InterPro" id="IPR032818">
    <property type="entry name" value="DedA-like"/>
</dbReference>
<evidence type="ECO:0000256" key="7">
    <source>
        <dbReference type="RuleBase" id="RU367016"/>
    </source>
</evidence>
<comment type="similarity">
    <text evidence="2 7">Belongs to the DedA family.</text>
</comment>
<feature type="transmembrane region" description="Helical" evidence="7">
    <location>
        <begin position="179"/>
        <end position="196"/>
    </location>
</feature>
<feature type="region of interest" description="Disordered" evidence="8">
    <location>
        <begin position="227"/>
        <end position="261"/>
    </location>
</feature>
<keyword evidence="11" id="KW-1185">Reference proteome</keyword>
<protein>
    <recommendedName>
        <fullName evidence="9">VTT domain-containing protein</fullName>
    </recommendedName>
</protein>
<dbReference type="OrthoDB" id="9813426at2"/>
<reference evidence="10 11" key="1">
    <citation type="submission" date="2017-07" db="EMBL/GenBank/DDBJ databases">
        <title>Amycolatopsis antarcticus sp. nov., isolated from the surface of an Antarcticus brown macroalga.</title>
        <authorList>
            <person name="Wang J."/>
            <person name="Leiva S."/>
            <person name="Huang J."/>
            <person name="Huang Y."/>
        </authorList>
    </citation>
    <scope>NUCLEOTIDE SEQUENCE [LARGE SCALE GENOMIC DNA]</scope>
    <source>
        <strain evidence="10 11">AU-G6</strain>
    </source>
</reference>
<evidence type="ECO:0000256" key="5">
    <source>
        <dbReference type="ARBA" id="ARBA00022989"/>
    </source>
</evidence>
<evidence type="ECO:0000256" key="3">
    <source>
        <dbReference type="ARBA" id="ARBA00022475"/>
    </source>
</evidence>
<dbReference type="Pfam" id="PF09335">
    <property type="entry name" value="VTT_dom"/>
    <property type="match status" value="1"/>
</dbReference>
<feature type="transmembrane region" description="Helical" evidence="7">
    <location>
        <begin position="59"/>
        <end position="79"/>
    </location>
</feature>
<evidence type="ECO:0000313" key="10">
    <source>
        <dbReference type="EMBL" id="OZM69968.1"/>
    </source>
</evidence>
<evidence type="ECO:0000256" key="6">
    <source>
        <dbReference type="ARBA" id="ARBA00023136"/>
    </source>
</evidence>
<sequence>MALVTDFLEWLRELPPAGVTSAAGLLVFGECTLGLGFIAPGETGLFILGTTANTVPKFLIMWLVTSVCAIAGQSVGYLLGKKFGPKLRRTKIVEKHGAEGWDKATDILRRRGAIAVLIAIFLPVMRTLVPAAAGASGLPFRKFLPAAAVGATAWCALHIAIGTAAGEAAERIEAAVGKGSWILLAVLALAIGAVMVRKRMKAKAAQTADTGTADAGSAETGTTTVCTVAAGTEAGPDGAHSPDDLAAAGSVEERPGPGAGG</sequence>